<dbReference type="EMBL" id="MT141764">
    <property type="protein sequence ID" value="QJA70104.1"/>
    <property type="molecule type" value="Genomic_DNA"/>
</dbReference>
<reference evidence="2" key="1">
    <citation type="submission" date="2020-03" db="EMBL/GenBank/DDBJ databases">
        <title>The deep terrestrial virosphere.</title>
        <authorList>
            <person name="Holmfeldt K."/>
            <person name="Nilsson E."/>
            <person name="Simone D."/>
            <person name="Lopez-Fernandez M."/>
            <person name="Wu X."/>
            <person name="de Brujin I."/>
            <person name="Lundin D."/>
            <person name="Andersson A."/>
            <person name="Bertilsson S."/>
            <person name="Dopson M."/>
        </authorList>
    </citation>
    <scope>NUCLEOTIDE SEQUENCE</scope>
    <source>
        <strain evidence="1">MM415A04005</strain>
        <strain evidence="2">MM415B07073</strain>
    </source>
</reference>
<protein>
    <submittedName>
        <fullName evidence="2">Uncharacterized protein</fullName>
    </submittedName>
</protein>
<name>A0A6M3LRZ0_9ZZZZ</name>
<dbReference type="EMBL" id="MT143447">
    <property type="protein sequence ID" value="QJA96929.1"/>
    <property type="molecule type" value="Genomic_DNA"/>
</dbReference>
<dbReference type="AlphaFoldDB" id="A0A6M3LRZ0"/>
<accession>A0A6M3LRZ0</accession>
<evidence type="ECO:0000313" key="2">
    <source>
        <dbReference type="EMBL" id="QJA96929.1"/>
    </source>
</evidence>
<gene>
    <name evidence="1" type="ORF">MM415A04005_0011</name>
    <name evidence="2" type="ORF">MM415B07073_0002</name>
</gene>
<evidence type="ECO:0000313" key="1">
    <source>
        <dbReference type="EMBL" id="QJA70104.1"/>
    </source>
</evidence>
<sequence length="79" mass="8872">MNFSEVAIECVGNHELVSEFNRLTGCKLGIDTRAPIEKMIDDATGYEPEIEDMRKFVAFVFDCIWMPLVGNEVASDISL</sequence>
<proteinExistence type="predicted"/>
<organism evidence="2">
    <name type="scientific">viral metagenome</name>
    <dbReference type="NCBI Taxonomy" id="1070528"/>
    <lineage>
        <taxon>unclassified sequences</taxon>
        <taxon>metagenomes</taxon>
        <taxon>organismal metagenomes</taxon>
    </lineage>
</organism>